<dbReference type="Gene3D" id="2.60.40.10">
    <property type="entry name" value="Immunoglobulins"/>
    <property type="match status" value="5"/>
</dbReference>
<feature type="domain" description="Ig-like" evidence="10">
    <location>
        <begin position="240"/>
        <end position="323"/>
    </location>
</feature>
<keyword evidence="4 9" id="KW-1133">Transmembrane helix</keyword>
<evidence type="ECO:0000256" key="4">
    <source>
        <dbReference type="ARBA" id="ARBA00022989"/>
    </source>
</evidence>
<keyword evidence="5 9" id="KW-0472">Membrane</keyword>
<gene>
    <name evidence="11" type="ORF">SMAX5B_022035</name>
</gene>
<sequence>MKPFITSHLLDVRSEQRESGEQCDLVYQYGQGFENGCDSRFRLQVQTDDRERDCFPSSDQVNTSRQWELHLSVFKSYRNICTPPQHHCGRHQAPVGEMLHILIFTCLLFKASGLEITGYGNTIAEYGGEAHYMCAVDNPTGVLQVTWQRLFKDDPIENLATYSKRFGEQVNLPFRGKVALTQASLNSTSITLRNVSWQDESCYICSFNVYPDGSSRKQTCLSVRGISSVDTLHDHRSGPEGEHVEVVFGCSATGKPAPTIEWDISPGASHLDQTETTTASNSDHTFTSSHNVTLQVPADWSGHVDCLLNRGQTGEKQKRIPFSLSAGRPKAKDEGGLYRFGIALVISAVIFIACMAVAAAMLRSRRIDVVHEPPDKLAFNPKPSSEVTAPVSLTAEAGRPFLLGCNITTATGDTVRQVRWLNRHNKVLMAYEQSSSAPVRISHHDASVQLTGHHSDSSHITITRVRPEDEGCYRCIFDVFPGGSQEGKTCITVAGKVWLLGNKTVISGKPVTLSCWYSLPERVQQVLWRKTAEQGDTTTMASYSKYGHHRVEEYFRGRVSLSRTLDDTQLTIQPVKTEDEACYTCEFHTYPDGSRSATACLSVYVLPKPEVSHVTSSSGVTEANCTAQSRPAADITWNIGGDNRTVGPPISSAYDQGDGTTVVTSTVFFQSGLLSDLSVKCIVHHQGLEKPLTLPLNTNVGPVMVVLLSVCGVAAVLLLCLCVCLCKCLICTND</sequence>
<evidence type="ECO:0000256" key="7">
    <source>
        <dbReference type="ARBA" id="ARBA00023180"/>
    </source>
</evidence>
<feature type="domain" description="Ig-like" evidence="10">
    <location>
        <begin position="127"/>
        <end position="222"/>
    </location>
</feature>
<feature type="domain" description="Ig-like" evidence="10">
    <location>
        <begin position="609"/>
        <end position="693"/>
    </location>
</feature>
<dbReference type="InterPro" id="IPR013106">
    <property type="entry name" value="Ig_V-set"/>
</dbReference>
<dbReference type="PANTHER" id="PTHR46841:SF4">
    <property type="entry name" value="SC:D189"/>
    <property type="match status" value="1"/>
</dbReference>
<dbReference type="InterPro" id="IPR013783">
    <property type="entry name" value="Ig-like_fold"/>
</dbReference>
<dbReference type="Pfam" id="PF07686">
    <property type="entry name" value="V-set"/>
    <property type="match status" value="3"/>
</dbReference>
<keyword evidence="2 9" id="KW-0812">Transmembrane</keyword>
<accession>A0A2U9AWG3</accession>
<feature type="transmembrane region" description="Helical" evidence="9">
    <location>
        <begin position="337"/>
        <end position="362"/>
    </location>
</feature>
<keyword evidence="12" id="KW-1185">Reference proteome</keyword>
<feature type="domain" description="Ig-like" evidence="10">
    <location>
        <begin position="383"/>
        <end position="475"/>
    </location>
</feature>
<comment type="subcellular location">
    <subcellularLocation>
        <location evidence="1">Membrane</location>
        <topology evidence="1">Single-pass membrane protein</topology>
    </subcellularLocation>
</comment>
<keyword evidence="3" id="KW-0732">Signal</keyword>
<proteinExistence type="predicted"/>
<feature type="domain" description="Ig-like" evidence="10">
    <location>
        <begin position="481"/>
        <end position="602"/>
    </location>
</feature>
<dbReference type="PANTHER" id="PTHR46841">
    <property type="entry name" value="OX-2 MEMBRANE GLYCOPROTEIN"/>
    <property type="match status" value="1"/>
</dbReference>
<keyword evidence="6" id="KW-1015">Disulfide bond</keyword>
<evidence type="ECO:0000313" key="12">
    <source>
        <dbReference type="Proteomes" id="UP000246464"/>
    </source>
</evidence>
<dbReference type="InterPro" id="IPR013162">
    <property type="entry name" value="CD80_C2-set"/>
</dbReference>
<evidence type="ECO:0000256" key="9">
    <source>
        <dbReference type="SAM" id="Phobius"/>
    </source>
</evidence>
<name>A0A2U9AWG3_SCOMX</name>
<dbReference type="GO" id="GO:0016020">
    <property type="term" value="C:membrane"/>
    <property type="evidence" value="ECO:0007669"/>
    <property type="project" value="UniProtKB-SubCell"/>
</dbReference>
<dbReference type="InterPro" id="IPR047164">
    <property type="entry name" value="OX2G-like"/>
</dbReference>
<evidence type="ECO:0000256" key="3">
    <source>
        <dbReference type="ARBA" id="ARBA00022729"/>
    </source>
</evidence>
<dbReference type="Proteomes" id="UP000246464">
    <property type="component" value="Chromosome 1"/>
</dbReference>
<dbReference type="GO" id="GO:0098632">
    <property type="term" value="F:cell-cell adhesion mediator activity"/>
    <property type="evidence" value="ECO:0007669"/>
    <property type="project" value="InterPro"/>
</dbReference>
<dbReference type="InterPro" id="IPR036179">
    <property type="entry name" value="Ig-like_dom_sf"/>
</dbReference>
<keyword evidence="7" id="KW-0325">Glycoprotein</keyword>
<dbReference type="SMART" id="SM00406">
    <property type="entry name" value="IGv"/>
    <property type="match status" value="3"/>
</dbReference>
<evidence type="ECO:0000256" key="1">
    <source>
        <dbReference type="ARBA" id="ARBA00004167"/>
    </source>
</evidence>
<organism evidence="11 12">
    <name type="scientific">Scophthalmus maximus</name>
    <name type="common">Turbot</name>
    <name type="synonym">Psetta maxima</name>
    <dbReference type="NCBI Taxonomy" id="52904"/>
    <lineage>
        <taxon>Eukaryota</taxon>
        <taxon>Metazoa</taxon>
        <taxon>Chordata</taxon>
        <taxon>Craniata</taxon>
        <taxon>Vertebrata</taxon>
        <taxon>Euteleostomi</taxon>
        <taxon>Actinopterygii</taxon>
        <taxon>Neopterygii</taxon>
        <taxon>Teleostei</taxon>
        <taxon>Neoteleostei</taxon>
        <taxon>Acanthomorphata</taxon>
        <taxon>Carangaria</taxon>
        <taxon>Pleuronectiformes</taxon>
        <taxon>Pleuronectoidei</taxon>
        <taxon>Scophthalmidae</taxon>
        <taxon>Scophthalmus</taxon>
    </lineage>
</organism>
<evidence type="ECO:0000256" key="8">
    <source>
        <dbReference type="ARBA" id="ARBA00023319"/>
    </source>
</evidence>
<evidence type="ECO:0000256" key="2">
    <source>
        <dbReference type="ARBA" id="ARBA00022692"/>
    </source>
</evidence>
<dbReference type="AlphaFoldDB" id="A0A2U9AWG3"/>
<evidence type="ECO:0000256" key="5">
    <source>
        <dbReference type="ARBA" id="ARBA00023136"/>
    </source>
</evidence>
<dbReference type="Pfam" id="PF08205">
    <property type="entry name" value="C2-set_2"/>
    <property type="match status" value="1"/>
</dbReference>
<dbReference type="InterPro" id="IPR003599">
    <property type="entry name" value="Ig_sub"/>
</dbReference>
<dbReference type="EMBL" id="CP026243">
    <property type="protein sequence ID" value="AWO96012.1"/>
    <property type="molecule type" value="Genomic_DNA"/>
</dbReference>
<dbReference type="SUPFAM" id="SSF48726">
    <property type="entry name" value="Immunoglobulin"/>
    <property type="match status" value="4"/>
</dbReference>
<reference evidence="11 12" key="1">
    <citation type="submission" date="2017-12" db="EMBL/GenBank/DDBJ databases">
        <title>Integrating genomic resources of turbot (Scophthalmus maximus) in depth evaluation of genetic and physical mapping variation across individuals.</title>
        <authorList>
            <person name="Martinez P."/>
        </authorList>
    </citation>
    <scope>NUCLEOTIDE SEQUENCE [LARGE SCALE GENOMIC DNA]</scope>
</reference>
<evidence type="ECO:0000256" key="6">
    <source>
        <dbReference type="ARBA" id="ARBA00023157"/>
    </source>
</evidence>
<feature type="transmembrane region" description="Helical" evidence="9">
    <location>
        <begin position="703"/>
        <end position="730"/>
    </location>
</feature>
<protein>
    <submittedName>
        <fullName evidence="11">Putative OX-2 membrane glycoprotein-like</fullName>
    </submittedName>
</protein>
<dbReference type="STRING" id="52904.ENSSMAP00000022888"/>
<evidence type="ECO:0000313" key="11">
    <source>
        <dbReference type="EMBL" id="AWO96012.1"/>
    </source>
</evidence>
<dbReference type="SMART" id="SM00409">
    <property type="entry name" value="IG"/>
    <property type="match status" value="3"/>
</dbReference>
<evidence type="ECO:0000259" key="10">
    <source>
        <dbReference type="PROSITE" id="PS50835"/>
    </source>
</evidence>
<dbReference type="InterPro" id="IPR007110">
    <property type="entry name" value="Ig-like_dom"/>
</dbReference>
<keyword evidence="8" id="KW-0393">Immunoglobulin domain</keyword>
<dbReference type="PROSITE" id="PS50835">
    <property type="entry name" value="IG_LIKE"/>
    <property type="match status" value="5"/>
</dbReference>